<reference evidence="2 3" key="1">
    <citation type="submission" date="2019-11" db="EMBL/GenBank/DDBJ databases">
        <title>Spirosoma endbachense sp. nov., isolated from a natural salt meadow.</title>
        <authorList>
            <person name="Rojas J."/>
            <person name="Ambika Manirajan B."/>
            <person name="Ratering S."/>
            <person name="Suarez C."/>
            <person name="Geissler-Plaum R."/>
            <person name="Schnell S."/>
        </authorList>
    </citation>
    <scope>NUCLEOTIDE SEQUENCE [LARGE SCALE GENOMIC DNA]</scope>
    <source>
        <strain evidence="2 3">I-24</strain>
    </source>
</reference>
<feature type="signal peptide" evidence="1">
    <location>
        <begin position="1"/>
        <end position="20"/>
    </location>
</feature>
<dbReference type="Proteomes" id="UP000464577">
    <property type="component" value="Chromosome"/>
</dbReference>
<evidence type="ECO:0000313" key="3">
    <source>
        <dbReference type="Proteomes" id="UP000464577"/>
    </source>
</evidence>
<protein>
    <recommendedName>
        <fullName evidence="4">DUF2147 domain-containing protein</fullName>
    </recommendedName>
</protein>
<dbReference type="RefSeq" id="WP_162384407.1">
    <property type="nucleotide sequence ID" value="NZ_CP045997.1"/>
</dbReference>
<evidence type="ECO:0000256" key="1">
    <source>
        <dbReference type="SAM" id="SignalP"/>
    </source>
</evidence>
<dbReference type="Pfam" id="PF19453">
    <property type="entry name" value="DUF5991"/>
    <property type="match status" value="1"/>
</dbReference>
<evidence type="ECO:0008006" key="4">
    <source>
        <dbReference type="Google" id="ProtNLM"/>
    </source>
</evidence>
<proteinExistence type="predicted"/>
<dbReference type="AlphaFoldDB" id="A0A6P1VMQ9"/>
<feature type="chain" id="PRO_5026748410" description="DUF2147 domain-containing protein" evidence="1">
    <location>
        <begin position="21"/>
        <end position="134"/>
    </location>
</feature>
<dbReference type="EMBL" id="CP045997">
    <property type="protein sequence ID" value="QHV93985.1"/>
    <property type="molecule type" value="Genomic_DNA"/>
</dbReference>
<dbReference type="InterPro" id="IPR046033">
    <property type="entry name" value="DUF5991"/>
</dbReference>
<dbReference type="KEGG" id="senf:GJR95_02625"/>
<keyword evidence="1" id="KW-0732">Signal</keyword>
<evidence type="ECO:0000313" key="2">
    <source>
        <dbReference type="EMBL" id="QHV93985.1"/>
    </source>
</evidence>
<organism evidence="2 3">
    <name type="scientific">Spirosoma endbachense</name>
    <dbReference type="NCBI Taxonomy" id="2666025"/>
    <lineage>
        <taxon>Bacteria</taxon>
        <taxon>Pseudomonadati</taxon>
        <taxon>Bacteroidota</taxon>
        <taxon>Cytophagia</taxon>
        <taxon>Cytophagales</taxon>
        <taxon>Cytophagaceae</taxon>
        <taxon>Spirosoma</taxon>
    </lineage>
</organism>
<name>A0A6P1VMQ9_9BACT</name>
<gene>
    <name evidence="2" type="ORF">GJR95_02625</name>
</gene>
<keyword evidence="3" id="KW-1185">Reference proteome</keyword>
<sequence>MLKLVSISCLLLLGSLLVNFRQTDSWLGTWTGEHPEGVTYTIQVADQYRGMNLCELHAEGIQTFYRLECWATGTSSLLKVYYRSTKEGAFYAKDRVKINEPLLILKREKGKVIWQWQQVFDGKLVMRKKQSSKD</sequence>
<accession>A0A6P1VMQ9</accession>